<dbReference type="PANTHER" id="PTHR48111">
    <property type="entry name" value="REGULATOR OF RPOS"/>
    <property type="match status" value="1"/>
</dbReference>
<organism evidence="4 5">
    <name type="scientific">Pedobacter ginsengiterrae</name>
    <dbReference type="NCBI Taxonomy" id="871696"/>
    <lineage>
        <taxon>Bacteria</taxon>
        <taxon>Pseudomonadati</taxon>
        <taxon>Bacteroidota</taxon>
        <taxon>Sphingobacteriia</taxon>
        <taxon>Sphingobacteriales</taxon>
        <taxon>Sphingobacteriaceae</taxon>
        <taxon>Pedobacter</taxon>
    </lineage>
</organism>
<feature type="modified residue" description="4-aspartylphosphate" evidence="2">
    <location>
        <position position="60"/>
    </location>
</feature>
<dbReference type="PROSITE" id="PS50110">
    <property type="entry name" value="RESPONSE_REGULATORY"/>
    <property type="match status" value="1"/>
</dbReference>
<name>A0ABP7Q7L3_9SPHI</name>
<keyword evidence="2" id="KW-0597">Phosphoprotein</keyword>
<dbReference type="RefSeq" id="WP_316757830.1">
    <property type="nucleotide sequence ID" value="NZ_BAABAK010000016.1"/>
</dbReference>
<accession>A0ABP7Q7L3</accession>
<evidence type="ECO:0000256" key="1">
    <source>
        <dbReference type="ARBA" id="ARBA00023125"/>
    </source>
</evidence>
<evidence type="ECO:0000313" key="4">
    <source>
        <dbReference type="EMBL" id="GAA3977544.1"/>
    </source>
</evidence>
<proteinExistence type="predicted"/>
<evidence type="ECO:0000259" key="3">
    <source>
        <dbReference type="PROSITE" id="PS50110"/>
    </source>
</evidence>
<dbReference type="Pfam" id="PF00072">
    <property type="entry name" value="Response_reg"/>
    <property type="match status" value="1"/>
</dbReference>
<evidence type="ECO:0000256" key="2">
    <source>
        <dbReference type="PROSITE-ProRule" id="PRU00169"/>
    </source>
</evidence>
<dbReference type="PANTHER" id="PTHR48111:SF17">
    <property type="entry name" value="TRANSCRIPTIONAL REGULATORY PROTEIN YPDB"/>
    <property type="match status" value="1"/>
</dbReference>
<dbReference type="EMBL" id="BAABAK010000016">
    <property type="protein sequence ID" value="GAA3977544.1"/>
    <property type="molecule type" value="Genomic_DNA"/>
</dbReference>
<keyword evidence="5" id="KW-1185">Reference proteome</keyword>
<comment type="caution">
    <text evidence="4">The sequence shown here is derived from an EMBL/GenBank/DDBJ whole genome shotgun (WGS) entry which is preliminary data.</text>
</comment>
<protein>
    <recommendedName>
        <fullName evidence="3">Response regulatory domain-containing protein</fullName>
    </recommendedName>
</protein>
<dbReference type="SUPFAM" id="SSF52172">
    <property type="entry name" value="CheY-like"/>
    <property type="match status" value="1"/>
</dbReference>
<sequence>MKNSKLYRCVVVDDDRTFLDLVTTYIRQIPKLSLLKSYDSGISAIKEINDDDNIDFLFLDIRMDVSGIDVARLLRDKVKFIVFMTAYDEFALNAFQVGGDKYLTKPVYFPKFLETINQVLRRNNAAMIE</sequence>
<dbReference type="SMART" id="SM00448">
    <property type="entry name" value="REC"/>
    <property type="match status" value="1"/>
</dbReference>
<reference evidence="5" key="1">
    <citation type="journal article" date="2019" name="Int. J. Syst. Evol. Microbiol.">
        <title>The Global Catalogue of Microorganisms (GCM) 10K type strain sequencing project: providing services to taxonomists for standard genome sequencing and annotation.</title>
        <authorList>
            <consortium name="The Broad Institute Genomics Platform"/>
            <consortium name="The Broad Institute Genome Sequencing Center for Infectious Disease"/>
            <person name="Wu L."/>
            <person name="Ma J."/>
        </authorList>
    </citation>
    <scope>NUCLEOTIDE SEQUENCE [LARGE SCALE GENOMIC DNA]</scope>
    <source>
        <strain evidence="5">JCM 17338</strain>
    </source>
</reference>
<gene>
    <name evidence="4" type="ORF">GCM10022246_32300</name>
</gene>
<keyword evidence="1" id="KW-0238">DNA-binding</keyword>
<dbReference type="InterPro" id="IPR001789">
    <property type="entry name" value="Sig_transdc_resp-reg_receiver"/>
</dbReference>
<dbReference type="Proteomes" id="UP001501081">
    <property type="component" value="Unassembled WGS sequence"/>
</dbReference>
<dbReference type="Gene3D" id="3.40.50.2300">
    <property type="match status" value="1"/>
</dbReference>
<dbReference type="InterPro" id="IPR039420">
    <property type="entry name" value="WalR-like"/>
</dbReference>
<feature type="domain" description="Response regulatory" evidence="3">
    <location>
        <begin position="8"/>
        <end position="120"/>
    </location>
</feature>
<dbReference type="InterPro" id="IPR011006">
    <property type="entry name" value="CheY-like_superfamily"/>
</dbReference>
<evidence type="ECO:0000313" key="5">
    <source>
        <dbReference type="Proteomes" id="UP001501081"/>
    </source>
</evidence>